<feature type="transmembrane region" description="Helical" evidence="11">
    <location>
        <begin position="53"/>
        <end position="72"/>
    </location>
</feature>
<dbReference type="GO" id="GO:0006508">
    <property type="term" value="P:proteolysis"/>
    <property type="evidence" value="ECO:0007669"/>
    <property type="project" value="UniProtKB-KW"/>
</dbReference>
<sequence length="642" mass="70367">MRFRQHQDAAHTASRRLLLLFLGVLVLLVLAVNGALALVYRLTFPWAEGYPRLFFETNTALTLLFVLGGCWFEMLRLRQGGAHVARLAGGRPIDPPDGQPRDLYEKRLRNVVDEVAIAASMKPPPVYVLEREEAINAFAAGWDRDDAVIAVTRGALERLTRDELQGVVAHEFSHLFHGDTRLNMRLIGLVWGLQMLYNFGHSFVEPDERGRRGAGLVVGLALMGVGSLGWIAGRMLKAAVSRQREFLADASAVKYTRSIDGIGGALRKVADQAWRGRDHIHNAQAESLSHLFFVSRLRWNLFATHPPLGERIRRIYGFEVVPLAARVLPPEDDDAPATRPMTGLAPLTAAAGAGAGQGESESVRAGEGEVREALRHDVTQAPALVGPAQREREALARIARWQGPGERRAAVLGLLVTPGQDREWQAWAEETAGLAVAAAVRAELDHLTPATRLPVWEVMLRRSAKAPLAERRGLVEAARRIMTADGQVSPLDRLRWLAMRHLLSGDVPRPPPVAGDNDIAHLAKDVTIVTAFLARIIDARACELGQSGAWYQAVMQELWTPGAVPAWSAPDVDAWVQAWNRLMRLSAMQRPVLLKAWVDAAFQGVAEGAAPDSATCDALRLSALLMDTPSPKALADQYIDVR</sequence>
<reference evidence="13 14" key="1">
    <citation type="submission" date="2018-02" db="EMBL/GenBank/DDBJ databases">
        <title>Reclassifiation of [Polyangium] brachysporum DSM 7029 as Guopingzhaonella breviflexa gen. nov., sp. nov., a member of the family Comamonadaceae.</title>
        <authorList>
            <person name="Tang B."/>
        </authorList>
    </citation>
    <scope>NUCLEOTIDE SEQUENCE [LARGE SCALE GENOMIC DNA]</scope>
    <source>
        <strain evidence="13 14">BCRC 80649</strain>
    </source>
</reference>
<proteinExistence type="predicted"/>
<comment type="cofactor">
    <cofactor evidence="1">
        <name>Zn(2+)</name>
        <dbReference type="ChEBI" id="CHEBI:29105"/>
    </cofactor>
</comment>
<evidence type="ECO:0000256" key="2">
    <source>
        <dbReference type="ARBA" id="ARBA00022475"/>
    </source>
</evidence>
<accession>A0A2S5SUJ3</accession>
<keyword evidence="2" id="KW-1003">Cell membrane</keyword>
<dbReference type="AlphaFoldDB" id="A0A2S5SUJ3"/>
<evidence type="ECO:0000259" key="12">
    <source>
        <dbReference type="Pfam" id="PF01435"/>
    </source>
</evidence>
<evidence type="ECO:0000256" key="8">
    <source>
        <dbReference type="ARBA" id="ARBA00022989"/>
    </source>
</evidence>
<dbReference type="OrthoDB" id="15218at2"/>
<keyword evidence="14" id="KW-1185">Reference proteome</keyword>
<evidence type="ECO:0000256" key="5">
    <source>
        <dbReference type="ARBA" id="ARBA00022723"/>
    </source>
</evidence>
<dbReference type="InterPro" id="IPR001915">
    <property type="entry name" value="Peptidase_M48"/>
</dbReference>
<name>A0A2S5SUJ3_9BURK</name>
<keyword evidence="7" id="KW-0862">Zinc</keyword>
<keyword evidence="4 11" id="KW-0812">Transmembrane</keyword>
<gene>
    <name evidence="13" type="ORF">C1704_10290</name>
</gene>
<feature type="domain" description="Peptidase M48" evidence="12">
    <location>
        <begin position="105"/>
        <end position="315"/>
    </location>
</feature>
<keyword evidence="3" id="KW-0645">Protease</keyword>
<evidence type="ECO:0000256" key="9">
    <source>
        <dbReference type="ARBA" id="ARBA00023049"/>
    </source>
</evidence>
<evidence type="ECO:0000256" key="11">
    <source>
        <dbReference type="SAM" id="Phobius"/>
    </source>
</evidence>
<evidence type="ECO:0000256" key="4">
    <source>
        <dbReference type="ARBA" id="ARBA00022692"/>
    </source>
</evidence>
<feature type="transmembrane region" description="Helical" evidence="11">
    <location>
        <begin position="216"/>
        <end position="236"/>
    </location>
</feature>
<evidence type="ECO:0000256" key="1">
    <source>
        <dbReference type="ARBA" id="ARBA00001947"/>
    </source>
</evidence>
<dbReference type="Gene3D" id="3.30.2010.10">
    <property type="entry name" value="Metalloproteases ('zincins'), catalytic domain"/>
    <property type="match status" value="1"/>
</dbReference>
<evidence type="ECO:0000256" key="3">
    <source>
        <dbReference type="ARBA" id="ARBA00022670"/>
    </source>
</evidence>
<dbReference type="PANTHER" id="PTHR43221">
    <property type="entry name" value="PROTEASE HTPX"/>
    <property type="match status" value="1"/>
</dbReference>
<dbReference type="PANTHER" id="PTHR43221:SF2">
    <property type="entry name" value="PROTEASE HTPX HOMOLOG"/>
    <property type="match status" value="1"/>
</dbReference>
<organism evidence="13 14">
    <name type="scientific">Caldimonas caldifontis</name>
    <dbReference type="NCBI Taxonomy" id="1452508"/>
    <lineage>
        <taxon>Bacteria</taxon>
        <taxon>Pseudomonadati</taxon>
        <taxon>Pseudomonadota</taxon>
        <taxon>Betaproteobacteria</taxon>
        <taxon>Burkholderiales</taxon>
        <taxon>Sphaerotilaceae</taxon>
        <taxon>Caldimonas</taxon>
    </lineage>
</organism>
<dbReference type="GO" id="GO:0004222">
    <property type="term" value="F:metalloendopeptidase activity"/>
    <property type="evidence" value="ECO:0007669"/>
    <property type="project" value="InterPro"/>
</dbReference>
<evidence type="ECO:0000256" key="6">
    <source>
        <dbReference type="ARBA" id="ARBA00022801"/>
    </source>
</evidence>
<dbReference type="Pfam" id="PF01435">
    <property type="entry name" value="Peptidase_M48"/>
    <property type="match status" value="1"/>
</dbReference>
<comment type="caution">
    <text evidence="13">The sequence shown here is derived from an EMBL/GenBank/DDBJ whole genome shotgun (WGS) entry which is preliminary data.</text>
</comment>
<keyword evidence="8 11" id="KW-1133">Transmembrane helix</keyword>
<evidence type="ECO:0000313" key="13">
    <source>
        <dbReference type="EMBL" id="PPE66379.1"/>
    </source>
</evidence>
<keyword evidence="10 11" id="KW-0472">Membrane</keyword>
<dbReference type="CDD" id="cd07340">
    <property type="entry name" value="M48B_Htpx_like"/>
    <property type="match status" value="1"/>
</dbReference>
<evidence type="ECO:0000313" key="14">
    <source>
        <dbReference type="Proteomes" id="UP000238605"/>
    </source>
</evidence>
<dbReference type="GO" id="GO:0046872">
    <property type="term" value="F:metal ion binding"/>
    <property type="evidence" value="ECO:0007669"/>
    <property type="project" value="UniProtKB-KW"/>
</dbReference>
<dbReference type="InterPro" id="IPR050083">
    <property type="entry name" value="HtpX_protease"/>
</dbReference>
<dbReference type="Proteomes" id="UP000238605">
    <property type="component" value="Unassembled WGS sequence"/>
</dbReference>
<keyword evidence="6" id="KW-0378">Hydrolase</keyword>
<protein>
    <recommendedName>
        <fullName evidence="12">Peptidase M48 domain-containing protein</fullName>
    </recommendedName>
</protein>
<evidence type="ECO:0000256" key="7">
    <source>
        <dbReference type="ARBA" id="ARBA00022833"/>
    </source>
</evidence>
<keyword evidence="9" id="KW-0482">Metalloprotease</keyword>
<evidence type="ECO:0000256" key="10">
    <source>
        <dbReference type="ARBA" id="ARBA00023136"/>
    </source>
</evidence>
<keyword evidence="5" id="KW-0479">Metal-binding</keyword>
<dbReference type="EMBL" id="PSNX01000008">
    <property type="protein sequence ID" value="PPE66379.1"/>
    <property type="molecule type" value="Genomic_DNA"/>
</dbReference>